<dbReference type="EMBL" id="MJEQ01000905">
    <property type="protein sequence ID" value="OIT33309.1"/>
    <property type="molecule type" value="Genomic_DNA"/>
</dbReference>
<accession>A0A314KWZ1</accession>
<keyword evidence="3" id="KW-1185">Reference proteome</keyword>
<organism evidence="2 3">
    <name type="scientific">Nicotiana attenuata</name>
    <name type="common">Coyote tobacco</name>
    <dbReference type="NCBI Taxonomy" id="49451"/>
    <lineage>
        <taxon>Eukaryota</taxon>
        <taxon>Viridiplantae</taxon>
        <taxon>Streptophyta</taxon>
        <taxon>Embryophyta</taxon>
        <taxon>Tracheophyta</taxon>
        <taxon>Spermatophyta</taxon>
        <taxon>Magnoliopsida</taxon>
        <taxon>eudicotyledons</taxon>
        <taxon>Gunneridae</taxon>
        <taxon>Pentapetalae</taxon>
        <taxon>asterids</taxon>
        <taxon>lamiids</taxon>
        <taxon>Solanales</taxon>
        <taxon>Solanaceae</taxon>
        <taxon>Nicotianoideae</taxon>
        <taxon>Nicotianeae</taxon>
        <taxon>Nicotiana</taxon>
    </lineage>
</organism>
<dbReference type="Gramene" id="OIT33309">
    <property type="protein sequence ID" value="OIT33309"/>
    <property type="gene ID" value="A4A49_09719"/>
</dbReference>
<feature type="compositionally biased region" description="Basic residues" evidence="1">
    <location>
        <begin position="381"/>
        <end position="391"/>
    </location>
</feature>
<comment type="caution">
    <text evidence="2">The sequence shown here is derived from an EMBL/GenBank/DDBJ whole genome shotgun (WGS) entry which is preliminary data.</text>
</comment>
<name>A0A314KWZ1_NICAT</name>
<evidence type="ECO:0000313" key="2">
    <source>
        <dbReference type="EMBL" id="OIT33309.1"/>
    </source>
</evidence>
<protein>
    <submittedName>
        <fullName evidence="2">Uncharacterized protein</fullName>
    </submittedName>
</protein>
<feature type="region of interest" description="Disordered" evidence="1">
    <location>
        <begin position="230"/>
        <end position="255"/>
    </location>
</feature>
<gene>
    <name evidence="2" type="ORF">A4A49_09719</name>
</gene>
<dbReference type="Proteomes" id="UP000187609">
    <property type="component" value="Unassembled WGS sequence"/>
</dbReference>
<feature type="compositionally biased region" description="Low complexity" evidence="1">
    <location>
        <begin position="122"/>
        <end position="135"/>
    </location>
</feature>
<proteinExistence type="predicted"/>
<evidence type="ECO:0000256" key="1">
    <source>
        <dbReference type="SAM" id="MobiDB-lite"/>
    </source>
</evidence>
<sequence length="391" mass="42937">MSLGQRSLNGSRLGMIICLNFAKVASNKAIRKLSVGSSILSLGNLKIKDGEVKEKEYIGTAANSTKVLSNGKVLGKPVVNQARQEWMQARSNKYQHDNRVAKEGVPNPSNTRARMEESVEVRNGNPGRNRSPNPNATRIKDATIKESMVDWVQRSFGAHKEALNVTLNHSCQEIPSQTLVESPRDNTQLEQADKGNNMSTVNPRSLEIRVEDFEGTNDQRPIQLIGADTGTKEESRNTGGSIIASTGKKDCNGVVNPRRTTQVLDNSRGDSVVVLGNEKVGNDNVDALEDTVRENQRSVDGKNSEHNGTTLHDLVTHNVAPVDMAFMEQQQMEVEGYDESFAGNFKQVARDADLSPRTSAKGGKKAKKQTQAKEPLQPIRIMHKRAASQMK</sequence>
<evidence type="ECO:0000313" key="3">
    <source>
        <dbReference type="Proteomes" id="UP000187609"/>
    </source>
</evidence>
<feature type="region of interest" description="Disordered" evidence="1">
    <location>
        <begin position="349"/>
        <end position="391"/>
    </location>
</feature>
<dbReference type="AlphaFoldDB" id="A0A314KWZ1"/>
<feature type="region of interest" description="Disordered" evidence="1">
    <location>
        <begin position="100"/>
        <end position="137"/>
    </location>
</feature>
<reference evidence="2" key="1">
    <citation type="submission" date="2016-11" db="EMBL/GenBank/DDBJ databases">
        <title>The genome of Nicotiana attenuata.</title>
        <authorList>
            <person name="Xu S."/>
            <person name="Brockmoeller T."/>
            <person name="Gaquerel E."/>
            <person name="Navarro A."/>
            <person name="Kuhl H."/>
            <person name="Gase K."/>
            <person name="Ling Z."/>
            <person name="Zhou W."/>
            <person name="Kreitzer C."/>
            <person name="Stanke M."/>
            <person name="Tang H."/>
            <person name="Lyons E."/>
            <person name="Pandey P."/>
            <person name="Pandey S.P."/>
            <person name="Timmermann B."/>
            <person name="Baldwin I.T."/>
        </authorList>
    </citation>
    <scope>NUCLEOTIDE SEQUENCE [LARGE SCALE GENOMIC DNA]</scope>
    <source>
        <strain evidence="2">UT</strain>
    </source>
</reference>